<keyword evidence="6 14" id="KW-0732">Signal</keyword>
<proteinExistence type="inferred from homology"/>
<evidence type="ECO:0000256" key="1">
    <source>
        <dbReference type="ARBA" id="ARBA00000382"/>
    </source>
</evidence>
<evidence type="ECO:0000256" key="11">
    <source>
        <dbReference type="ARBA" id="ARBA00033335"/>
    </source>
</evidence>
<dbReference type="GO" id="GO:0006952">
    <property type="term" value="P:defense response"/>
    <property type="evidence" value="ECO:0007669"/>
    <property type="project" value="UniProtKB-KW"/>
</dbReference>
<dbReference type="GO" id="GO:0005975">
    <property type="term" value="P:carbohydrate metabolic process"/>
    <property type="evidence" value="ECO:0007669"/>
    <property type="project" value="InterPro"/>
</dbReference>
<sequence length="442" mass="48059">MLNPTSTSLIFLFLHLVSAVYSIGVNYGTLGNNLPSPAAVANFLKTRTAINGVKLFDVNPEYIQAFANTGISVAVTAPNSDIVPLAEANFARQWVVDKIKPFYPATKINFILVGSEVLHWGDQKMFKKLVPAMRSLHSALQAEGINDIKVTTAHSLIIMMAKSLPSAGQFRPGFAKHVLGPMLKFLRETKAPFMVNPYPYFDLDPARLDFALFRPNLGLYDRATRLTYTNQFDALIDTVHFAMKALGFADVDIAIGETGWPTNCDNPVLCSVANAVSYNGGLVKHVESGKGTPMLPNRRFETYIFALFNENQKPGPTAERNWGLFQPDLTPIYDSGIFRNGQQVPVAPSVPVGGGGEQWCVPKAEATIQALQSNIDYVCSQGVDCRPIQPGGACFVPNDPKALATYAMSAYYKAKGPIPINCDFSGSGILTTINPSHGGCRM</sequence>
<keyword evidence="7" id="KW-0378">Hydrolase</keyword>
<dbReference type="Pfam" id="PF00332">
    <property type="entry name" value="Glyco_hydro_17"/>
    <property type="match status" value="1"/>
</dbReference>
<comment type="caution">
    <text evidence="16">The sequence shown here is derived from an EMBL/GenBank/DDBJ whole genome shotgun (WGS) entry which is preliminary data.</text>
</comment>
<dbReference type="Gene3D" id="1.20.58.1040">
    <property type="match status" value="1"/>
</dbReference>
<evidence type="ECO:0000256" key="3">
    <source>
        <dbReference type="ARBA" id="ARBA00008773"/>
    </source>
</evidence>
<evidence type="ECO:0000256" key="4">
    <source>
        <dbReference type="ARBA" id="ARBA00012780"/>
    </source>
</evidence>
<dbReference type="InterPro" id="IPR017853">
    <property type="entry name" value="GH"/>
</dbReference>
<dbReference type="InterPro" id="IPR000490">
    <property type="entry name" value="Glyco_hydro_17"/>
</dbReference>
<evidence type="ECO:0000256" key="10">
    <source>
        <dbReference type="ARBA" id="ARBA00023295"/>
    </source>
</evidence>
<accession>A0A834TJV2</accession>
<keyword evidence="5" id="KW-0336">GPI-anchor</keyword>
<gene>
    <name evidence="16" type="ORF">G2W53_027750</name>
</gene>
<evidence type="ECO:0000256" key="9">
    <source>
        <dbReference type="ARBA" id="ARBA00023157"/>
    </source>
</evidence>
<dbReference type="Pfam" id="PF07983">
    <property type="entry name" value="X8"/>
    <property type="match status" value="1"/>
</dbReference>
<keyword evidence="10" id="KW-0326">Glycosidase</keyword>
<reference evidence="16" key="1">
    <citation type="submission" date="2020-09" db="EMBL/GenBank/DDBJ databases">
        <title>Genome-Enabled Discovery of Anthraquinone Biosynthesis in Senna tora.</title>
        <authorList>
            <person name="Kang S.-H."/>
            <person name="Pandey R.P."/>
            <person name="Lee C.-M."/>
            <person name="Sim J.-S."/>
            <person name="Jeong J.-T."/>
            <person name="Choi B.-S."/>
            <person name="Jung M."/>
            <person name="Ginzburg D."/>
            <person name="Zhao K."/>
            <person name="Won S.Y."/>
            <person name="Oh T.-J."/>
            <person name="Yu Y."/>
            <person name="Kim N.-H."/>
            <person name="Lee O.R."/>
            <person name="Lee T.-H."/>
            <person name="Bashyal P."/>
            <person name="Kim T.-S."/>
            <person name="Lee W.-H."/>
            <person name="Kawkins C."/>
            <person name="Kim C.-K."/>
            <person name="Kim J.S."/>
            <person name="Ahn B.O."/>
            <person name="Rhee S.Y."/>
            <person name="Sohng J.K."/>
        </authorList>
    </citation>
    <scope>NUCLEOTIDE SEQUENCE</scope>
    <source>
        <tissue evidence="16">Leaf</tissue>
    </source>
</reference>
<dbReference type="GO" id="GO:0098552">
    <property type="term" value="C:side of membrane"/>
    <property type="evidence" value="ECO:0007669"/>
    <property type="project" value="UniProtKB-KW"/>
</dbReference>
<feature type="domain" description="X8" evidence="15">
    <location>
        <begin position="358"/>
        <end position="442"/>
    </location>
</feature>
<organism evidence="16 17">
    <name type="scientific">Senna tora</name>
    <dbReference type="NCBI Taxonomy" id="362788"/>
    <lineage>
        <taxon>Eukaryota</taxon>
        <taxon>Viridiplantae</taxon>
        <taxon>Streptophyta</taxon>
        <taxon>Embryophyta</taxon>
        <taxon>Tracheophyta</taxon>
        <taxon>Spermatophyta</taxon>
        <taxon>Magnoliopsida</taxon>
        <taxon>eudicotyledons</taxon>
        <taxon>Gunneridae</taxon>
        <taxon>Pentapetalae</taxon>
        <taxon>rosids</taxon>
        <taxon>fabids</taxon>
        <taxon>Fabales</taxon>
        <taxon>Fabaceae</taxon>
        <taxon>Caesalpinioideae</taxon>
        <taxon>Cassia clade</taxon>
        <taxon>Senna</taxon>
    </lineage>
</organism>
<keyword evidence="8" id="KW-0611">Plant defense</keyword>
<keyword evidence="5" id="KW-0449">Lipoprotein</keyword>
<evidence type="ECO:0000256" key="8">
    <source>
        <dbReference type="ARBA" id="ARBA00022821"/>
    </source>
</evidence>
<dbReference type="InterPro" id="IPR044965">
    <property type="entry name" value="Glyco_hydro_17_plant"/>
</dbReference>
<dbReference type="FunFam" id="1.20.58.1040:FF:000003">
    <property type="entry name" value="glucan endo-1,3-beta-glucosidase 7"/>
    <property type="match status" value="1"/>
</dbReference>
<dbReference type="OrthoDB" id="1938138at2759"/>
<keyword evidence="5" id="KW-0472">Membrane</keyword>
<evidence type="ECO:0000259" key="15">
    <source>
        <dbReference type="SMART" id="SM00768"/>
    </source>
</evidence>
<dbReference type="Proteomes" id="UP000634136">
    <property type="component" value="Unassembled WGS sequence"/>
</dbReference>
<dbReference type="SUPFAM" id="SSF51445">
    <property type="entry name" value="(Trans)glycosidases"/>
    <property type="match status" value="1"/>
</dbReference>
<comment type="subcellular location">
    <subcellularLocation>
        <location evidence="2">Cell membrane</location>
        <topology evidence="2">Lipid-anchor</topology>
        <topology evidence="2">GPI-anchor</topology>
    </subcellularLocation>
</comment>
<comment type="similarity">
    <text evidence="3 13">Belongs to the glycosyl hydrolase 17 family.</text>
</comment>
<keyword evidence="9" id="KW-1015">Disulfide bond</keyword>
<dbReference type="GO" id="GO:0005886">
    <property type="term" value="C:plasma membrane"/>
    <property type="evidence" value="ECO:0007669"/>
    <property type="project" value="UniProtKB-SubCell"/>
</dbReference>
<dbReference type="SMART" id="SM00768">
    <property type="entry name" value="X8"/>
    <property type="match status" value="1"/>
</dbReference>
<evidence type="ECO:0000256" key="14">
    <source>
        <dbReference type="SAM" id="SignalP"/>
    </source>
</evidence>
<evidence type="ECO:0000313" key="16">
    <source>
        <dbReference type="EMBL" id="KAF7822295.1"/>
    </source>
</evidence>
<dbReference type="PANTHER" id="PTHR32227">
    <property type="entry name" value="GLUCAN ENDO-1,3-BETA-GLUCOSIDASE BG1-RELATED-RELATED"/>
    <property type="match status" value="1"/>
</dbReference>
<comment type="catalytic activity">
    <reaction evidence="1">
        <text>Hydrolysis of (1-&gt;3)-beta-D-glucosidic linkages in (1-&gt;3)-beta-D-glucans.</text>
        <dbReference type="EC" id="3.2.1.39"/>
    </reaction>
</comment>
<dbReference type="EC" id="3.2.1.39" evidence="4"/>
<dbReference type="InterPro" id="IPR012946">
    <property type="entry name" value="X8"/>
</dbReference>
<evidence type="ECO:0000256" key="7">
    <source>
        <dbReference type="ARBA" id="ARBA00022801"/>
    </source>
</evidence>
<dbReference type="EMBL" id="JAAIUW010000008">
    <property type="protein sequence ID" value="KAF7822295.1"/>
    <property type="molecule type" value="Genomic_DNA"/>
</dbReference>
<evidence type="ECO:0000256" key="2">
    <source>
        <dbReference type="ARBA" id="ARBA00004609"/>
    </source>
</evidence>
<dbReference type="Gene3D" id="3.20.20.80">
    <property type="entry name" value="Glycosidases"/>
    <property type="match status" value="1"/>
</dbReference>
<dbReference type="AlphaFoldDB" id="A0A834TJV2"/>
<dbReference type="GO" id="GO:0042973">
    <property type="term" value="F:glucan endo-1,3-beta-D-glucosidase activity"/>
    <property type="evidence" value="ECO:0007669"/>
    <property type="project" value="UniProtKB-EC"/>
</dbReference>
<keyword evidence="17" id="KW-1185">Reference proteome</keyword>
<dbReference type="FunFam" id="3.20.20.80:FF:000002">
    <property type="entry name" value="Glucan endo-1,3-beta-glucosidase 3"/>
    <property type="match status" value="1"/>
</dbReference>
<feature type="signal peptide" evidence="14">
    <location>
        <begin position="1"/>
        <end position="19"/>
    </location>
</feature>
<evidence type="ECO:0000313" key="17">
    <source>
        <dbReference type="Proteomes" id="UP000634136"/>
    </source>
</evidence>
<keyword evidence="5" id="KW-0325">Glycoprotein</keyword>
<name>A0A834TJV2_9FABA</name>
<feature type="chain" id="PRO_5032615778" description="glucan endo-1,3-beta-D-glucosidase" evidence="14">
    <location>
        <begin position="20"/>
        <end position="442"/>
    </location>
</feature>
<evidence type="ECO:0000256" key="6">
    <source>
        <dbReference type="ARBA" id="ARBA00022729"/>
    </source>
</evidence>
<evidence type="ECO:0000256" key="12">
    <source>
        <dbReference type="ARBA" id="ARBA00033417"/>
    </source>
</evidence>
<protein>
    <recommendedName>
        <fullName evidence="4">glucan endo-1,3-beta-D-glucosidase</fullName>
        <ecNumber evidence="4">3.2.1.39</ecNumber>
    </recommendedName>
    <alternativeName>
        <fullName evidence="11">(1-&gt;3)-beta-glucan endohydrolase</fullName>
    </alternativeName>
    <alternativeName>
        <fullName evidence="12">Beta-1,3-endoglucanase</fullName>
    </alternativeName>
</protein>
<evidence type="ECO:0000256" key="5">
    <source>
        <dbReference type="ARBA" id="ARBA00022622"/>
    </source>
</evidence>
<evidence type="ECO:0000256" key="13">
    <source>
        <dbReference type="RuleBase" id="RU004335"/>
    </source>
</evidence>